<accession>A0A5J4WUD3</accession>
<proteinExistence type="predicted"/>
<evidence type="ECO:0000313" key="1">
    <source>
        <dbReference type="EMBL" id="KAA6398634.1"/>
    </source>
</evidence>
<gene>
    <name evidence="1" type="ORF">EZS28_005836</name>
</gene>
<protein>
    <submittedName>
        <fullName evidence="1">Uncharacterized protein</fullName>
    </submittedName>
</protein>
<evidence type="ECO:0000313" key="2">
    <source>
        <dbReference type="Proteomes" id="UP000324800"/>
    </source>
</evidence>
<dbReference type="AlphaFoldDB" id="A0A5J4WUD3"/>
<dbReference type="Proteomes" id="UP000324800">
    <property type="component" value="Unassembled WGS sequence"/>
</dbReference>
<reference evidence="1 2" key="1">
    <citation type="submission" date="2019-03" db="EMBL/GenBank/DDBJ databases">
        <title>Single cell metagenomics reveals metabolic interactions within the superorganism composed of flagellate Streblomastix strix and complex community of Bacteroidetes bacteria on its surface.</title>
        <authorList>
            <person name="Treitli S.C."/>
            <person name="Kolisko M."/>
            <person name="Husnik F."/>
            <person name="Keeling P."/>
            <person name="Hampl V."/>
        </authorList>
    </citation>
    <scope>NUCLEOTIDE SEQUENCE [LARGE SCALE GENOMIC DNA]</scope>
    <source>
        <strain evidence="1">ST1C</strain>
    </source>
</reference>
<sequence length="147" mass="16825">MDPLSIPKGISINSILNLIQQKEQLQIQHRLFVQIGGALQQAIVNWSKINGQNLIKEGLQANWNCMGPPMTQPPKEIVFLQSAEELKAFNSILEEDIHQRIVIESDVAELYSPVFLVLKPSEKYRRIFSITSNRKSSKRLARIIKIY</sequence>
<dbReference type="EMBL" id="SNRW01000913">
    <property type="protein sequence ID" value="KAA6398634.1"/>
    <property type="molecule type" value="Genomic_DNA"/>
</dbReference>
<comment type="caution">
    <text evidence="1">The sequence shown here is derived from an EMBL/GenBank/DDBJ whole genome shotgun (WGS) entry which is preliminary data.</text>
</comment>
<name>A0A5J4WUD3_9EUKA</name>
<organism evidence="1 2">
    <name type="scientific">Streblomastix strix</name>
    <dbReference type="NCBI Taxonomy" id="222440"/>
    <lineage>
        <taxon>Eukaryota</taxon>
        <taxon>Metamonada</taxon>
        <taxon>Preaxostyla</taxon>
        <taxon>Oxymonadida</taxon>
        <taxon>Streblomastigidae</taxon>
        <taxon>Streblomastix</taxon>
    </lineage>
</organism>